<evidence type="ECO:0000313" key="2">
    <source>
        <dbReference type="EMBL" id="KAL3085442.1"/>
    </source>
</evidence>
<feature type="compositionally biased region" description="Basic and acidic residues" evidence="1">
    <location>
        <begin position="70"/>
        <end position="85"/>
    </location>
</feature>
<evidence type="ECO:0000256" key="1">
    <source>
        <dbReference type="SAM" id="MobiDB-lite"/>
    </source>
</evidence>
<reference evidence="2 3" key="1">
    <citation type="submission" date="2024-10" db="EMBL/GenBank/DDBJ databases">
        <authorList>
            <person name="Kim D."/>
        </authorList>
    </citation>
    <scope>NUCLEOTIDE SEQUENCE [LARGE SCALE GENOMIC DNA]</scope>
    <source>
        <strain evidence="2">BH-2024</strain>
    </source>
</reference>
<dbReference type="Proteomes" id="UP001620626">
    <property type="component" value="Unassembled WGS sequence"/>
</dbReference>
<feature type="compositionally biased region" description="Polar residues" evidence="1">
    <location>
        <begin position="88"/>
        <end position="100"/>
    </location>
</feature>
<sequence length="287" mass="31027">MSQPRQAKTSQPRPAKMSQPRQANMSQPRQAKTSQPRPAKMSQPRQANMSQPRPAKTSQPRQAKMSQPRQAKDEPSTTEMRERPHNRGATTHSDGPSQNDGCHVSSLGSVGTLRFRLLTKLFSSEGRSSSTESLLALSPENNGAMLEVSPDSVFLKNNAGKSVPITAESNEKALGSTVLKESGEFVQTNSGENDKTSLEIVKIVSPLETMGALIGVISQKDDESVEKVPQDSSEKANAGEMEVEGDAKALGSSILSVEAQIEPNPMANSDQVEIENEEVEKGENEQF</sequence>
<gene>
    <name evidence="2" type="ORF">niasHT_031394</name>
</gene>
<accession>A0ABD2J3X3</accession>
<feature type="compositionally biased region" description="Polar residues" evidence="1">
    <location>
        <begin position="1"/>
        <end position="12"/>
    </location>
</feature>
<protein>
    <submittedName>
        <fullName evidence="2">Uncharacterized protein</fullName>
    </submittedName>
</protein>
<evidence type="ECO:0000313" key="3">
    <source>
        <dbReference type="Proteomes" id="UP001620626"/>
    </source>
</evidence>
<dbReference type="EMBL" id="JBICBT010001059">
    <property type="protein sequence ID" value="KAL3085442.1"/>
    <property type="molecule type" value="Genomic_DNA"/>
</dbReference>
<comment type="caution">
    <text evidence="2">The sequence shown here is derived from an EMBL/GenBank/DDBJ whole genome shotgun (WGS) entry which is preliminary data.</text>
</comment>
<proteinExistence type="predicted"/>
<feature type="compositionally biased region" description="Polar residues" evidence="1">
    <location>
        <begin position="19"/>
        <end position="36"/>
    </location>
</feature>
<organism evidence="2 3">
    <name type="scientific">Heterodera trifolii</name>
    <dbReference type="NCBI Taxonomy" id="157864"/>
    <lineage>
        <taxon>Eukaryota</taxon>
        <taxon>Metazoa</taxon>
        <taxon>Ecdysozoa</taxon>
        <taxon>Nematoda</taxon>
        <taxon>Chromadorea</taxon>
        <taxon>Rhabditida</taxon>
        <taxon>Tylenchina</taxon>
        <taxon>Tylenchomorpha</taxon>
        <taxon>Tylenchoidea</taxon>
        <taxon>Heteroderidae</taxon>
        <taxon>Heteroderinae</taxon>
        <taxon>Heterodera</taxon>
    </lineage>
</organism>
<feature type="region of interest" description="Disordered" evidence="1">
    <location>
        <begin position="1"/>
        <end position="107"/>
    </location>
</feature>
<name>A0ABD2J3X3_9BILA</name>
<dbReference type="AlphaFoldDB" id="A0ABD2J3X3"/>
<feature type="compositionally biased region" description="Basic and acidic residues" evidence="1">
    <location>
        <begin position="220"/>
        <end position="234"/>
    </location>
</feature>
<feature type="compositionally biased region" description="Polar residues" evidence="1">
    <location>
        <begin position="43"/>
        <end position="69"/>
    </location>
</feature>
<keyword evidence="3" id="KW-1185">Reference proteome</keyword>
<feature type="region of interest" description="Disordered" evidence="1">
    <location>
        <begin position="220"/>
        <end position="246"/>
    </location>
</feature>
<feature type="region of interest" description="Disordered" evidence="1">
    <location>
        <begin position="261"/>
        <end position="287"/>
    </location>
</feature>